<keyword evidence="1" id="KW-0547">Nucleotide-binding</keyword>
<dbReference type="AlphaFoldDB" id="A0A7S0BUX7"/>
<feature type="region of interest" description="Disordered" evidence="3">
    <location>
        <begin position="265"/>
        <end position="325"/>
    </location>
</feature>
<evidence type="ECO:0000256" key="2">
    <source>
        <dbReference type="ARBA" id="ARBA00022840"/>
    </source>
</evidence>
<dbReference type="InterPro" id="IPR041546">
    <property type="entry name" value="ClpA/ClpB_AAA_lid"/>
</dbReference>
<dbReference type="Gene3D" id="1.10.8.60">
    <property type="match status" value="1"/>
</dbReference>
<dbReference type="GO" id="GO:0034605">
    <property type="term" value="P:cellular response to heat"/>
    <property type="evidence" value="ECO:0007669"/>
    <property type="project" value="TreeGrafter"/>
</dbReference>
<evidence type="ECO:0000259" key="4">
    <source>
        <dbReference type="Pfam" id="PF17871"/>
    </source>
</evidence>
<feature type="compositionally biased region" description="Low complexity" evidence="3">
    <location>
        <begin position="308"/>
        <end position="325"/>
    </location>
</feature>
<dbReference type="GO" id="GO:0005737">
    <property type="term" value="C:cytoplasm"/>
    <property type="evidence" value="ECO:0007669"/>
    <property type="project" value="TreeGrafter"/>
</dbReference>
<evidence type="ECO:0000313" key="5">
    <source>
        <dbReference type="EMBL" id="CAD8403386.1"/>
    </source>
</evidence>
<sequence>MEVMYRDSEISISIRCLLDDRSVILHGRPGVGKRAVFDGLKEVFPVPTIEVDIARLVTESADCGTFEESLEGYAQLASQKKAVLFIPHIELLKVLEDGACSAIFGVECCCNGSVFRDLCRMVALGELTCVATTNSYKSLQRISNFYCYFTGVEVREMTATQSIECLIANRRYLEDTMGMLLSNKAISAAVTMTQEHFPHQQLPGKAIDLLTIVGESERCCSLKSLVREVSETTDITSDQLFQEISRQNSPPSSIDFQNPDLGSAFGRRFSAPDKNKSRPSGGTGQRRKAHAPAMSSRSALRRISIDTSNSSVKSPSIPSSPLAVL</sequence>
<dbReference type="EMBL" id="HBEK01024438">
    <property type="protein sequence ID" value="CAD8403386.1"/>
    <property type="molecule type" value="Transcribed_RNA"/>
</dbReference>
<dbReference type="InterPro" id="IPR027417">
    <property type="entry name" value="P-loop_NTPase"/>
</dbReference>
<evidence type="ECO:0000256" key="3">
    <source>
        <dbReference type="SAM" id="MobiDB-lite"/>
    </source>
</evidence>
<reference evidence="5" key="1">
    <citation type="submission" date="2021-01" db="EMBL/GenBank/DDBJ databases">
        <authorList>
            <person name="Corre E."/>
            <person name="Pelletier E."/>
            <person name="Niang G."/>
            <person name="Scheremetjew M."/>
            <person name="Finn R."/>
            <person name="Kale V."/>
            <person name="Holt S."/>
            <person name="Cochrane G."/>
            <person name="Meng A."/>
            <person name="Brown T."/>
            <person name="Cohen L."/>
        </authorList>
    </citation>
    <scope>NUCLEOTIDE SEQUENCE</scope>
    <source>
        <strain evidence="5">UTEX LB 2760</strain>
    </source>
</reference>
<gene>
    <name evidence="5" type="ORF">RMAR0315_LOCUS13395</name>
</gene>
<dbReference type="GO" id="GO:0005524">
    <property type="term" value="F:ATP binding"/>
    <property type="evidence" value="ECO:0007669"/>
    <property type="project" value="UniProtKB-KW"/>
</dbReference>
<dbReference type="GO" id="GO:0016887">
    <property type="term" value="F:ATP hydrolysis activity"/>
    <property type="evidence" value="ECO:0007669"/>
    <property type="project" value="TreeGrafter"/>
</dbReference>
<dbReference type="PANTHER" id="PTHR11638">
    <property type="entry name" value="ATP-DEPENDENT CLP PROTEASE"/>
    <property type="match status" value="1"/>
</dbReference>
<name>A0A7S0BUX7_9RHOD</name>
<keyword evidence="2" id="KW-0067">ATP-binding</keyword>
<dbReference type="InterPro" id="IPR050130">
    <property type="entry name" value="ClpA_ClpB"/>
</dbReference>
<dbReference type="PANTHER" id="PTHR11638:SF18">
    <property type="entry name" value="HEAT SHOCK PROTEIN 104"/>
    <property type="match status" value="1"/>
</dbReference>
<feature type="domain" description="ClpA/ClpB AAA lid" evidence="4">
    <location>
        <begin position="160"/>
        <end position="210"/>
    </location>
</feature>
<evidence type="ECO:0000256" key="1">
    <source>
        <dbReference type="ARBA" id="ARBA00022741"/>
    </source>
</evidence>
<dbReference type="Pfam" id="PF17871">
    <property type="entry name" value="AAA_lid_9"/>
    <property type="match status" value="1"/>
</dbReference>
<dbReference type="Gene3D" id="3.40.50.300">
    <property type="entry name" value="P-loop containing nucleotide triphosphate hydrolases"/>
    <property type="match status" value="1"/>
</dbReference>
<accession>A0A7S0BUX7</accession>
<proteinExistence type="predicted"/>
<protein>
    <recommendedName>
        <fullName evidence="4">ClpA/ClpB AAA lid domain-containing protein</fullName>
    </recommendedName>
</protein>
<organism evidence="5">
    <name type="scientific">Rhodosorus marinus</name>
    <dbReference type="NCBI Taxonomy" id="101924"/>
    <lineage>
        <taxon>Eukaryota</taxon>
        <taxon>Rhodophyta</taxon>
        <taxon>Stylonematophyceae</taxon>
        <taxon>Stylonematales</taxon>
        <taxon>Stylonemataceae</taxon>
        <taxon>Rhodosorus</taxon>
    </lineage>
</organism>
<dbReference type="SUPFAM" id="SSF52540">
    <property type="entry name" value="P-loop containing nucleoside triphosphate hydrolases"/>
    <property type="match status" value="1"/>
</dbReference>